<dbReference type="Gene3D" id="3.30.300.20">
    <property type="match status" value="1"/>
</dbReference>
<dbReference type="InterPro" id="IPR003718">
    <property type="entry name" value="OsmC/Ohr_fam"/>
</dbReference>
<dbReference type="Pfam" id="PF02566">
    <property type="entry name" value="OsmC"/>
    <property type="match status" value="1"/>
</dbReference>
<dbReference type="Proteomes" id="UP000278475">
    <property type="component" value="Unassembled WGS sequence"/>
</dbReference>
<proteinExistence type="predicted"/>
<dbReference type="PANTHER" id="PTHR35368">
    <property type="entry name" value="HYDROPEROXIDE REDUCTASE"/>
    <property type="match status" value="1"/>
</dbReference>
<gene>
    <name evidence="1" type="ORF">DRJ31_10325</name>
</gene>
<dbReference type="PANTHER" id="PTHR35368:SF1">
    <property type="entry name" value="HYDROPEROXIDE REDUCTASE"/>
    <property type="match status" value="1"/>
</dbReference>
<accession>A0A497EJK3</accession>
<dbReference type="InterPro" id="IPR015946">
    <property type="entry name" value="KH_dom-like_a/b"/>
</dbReference>
<evidence type="ECO:0008006" key="3">
    <source>
        <dbReference type="Google" id="ProtNLM"/>
    </source>
</evidence>
<reference evidence="1 2" key="1">
    <citation type="submission" date="2018-06" db="EMBL/GenBank/DDBJ databases">
        <title>Extensive metabolic versatility and redundancy in microbially diverse, dynamic hydrothermal sediments.</title>
        <authorList>
            <person name="Dombrowski N."/>
            <person name="Teske A."/>
            <person name="Baker B.J."/>
        </authorList>
    </citation>
    <scope>NUCLEOTIDE SEQUENCE [LARGE SCALE GENOMIC DNA]</scope>
    <source>
        <strain evidence="1">B66_G16</strain>
    </source>
</reference>
<dbReference type="EMBL" id="QMQV01000202">
    <property type="protein sequence ID" value="RLE46176.1"/>
    <property type="molecule type" value="Genomic_DNA"/>
</dbReference>
<protein>
    <recommendedName>
        <fullName evidence="3">OsmC family peroxiredoxin</fullName>
    </recommendedName>
</protein>
<evidence type="ECO:0000313" key="1">
    <source>
        <dbReference type="EMBL" id="RLE46176.1"/>
    </source>
</evidence>
<dbReference type="InterPro" id="IPR036102">
    <property type="entry name" value="OsmC/Ohrsf"/>
</dbReference>
<dbReference type="AlphaFoldDB" id="A0A497EJK3"/>
<sequence length="180" mass="20616">MSDPERKNGDDVINNIDLRVLRESFSRIKEDSSKALEKLKIDIEWRLAKNYPQMYSEIVAEKAPLILESELQTFLGGKGIRPSPMQYFFYGVAASYLSTIMLILSERGIQVSTAKLELEAEIDYSKLAGISDNMDPIKHVIIYLQLKCDLSEDELLKLIEDAKIRCPVFSPMNFEIKLKH</sequence>
<dbReference type="SUPFAM" id="SSF82784">
    <property type="entry name" value="OsmC-like"/>
    <property type="match status" value="1"/>
</dbReference>
<name>A0A497EJK3_9CREN</name>
<organism evidence="1 2">
    <name type="scientific">Thermoproteota archaeon</name>
    <dbReference type="NCBI Taxonomy" id="2056631"/>
    <lineage>
        <taxon>Archaea</taxon>
        <taxon>Thermoproteota</taxon>
    </lineage>
</organism>
<dbReference type="InterPro" id="IPR052924">
    <property type="entry name" value="OsmC/Ohr_hydroprdx_reductase"/>
</dbReference>
<comment type="caution">
    <text evidence="1">The sequence shown here is derived from an EMBL/GenBank/DDBJ whole genome shotgun (WGS) entry which is preliminary data.</text>
</comment>
<evidence type="ECO:0000313" key="2">
    <source>
        <dbReference type="Proteomes" id="UP000278475"/>
    </source>
</evidence>